<organism evidence="2 3">
    <name type="scientific">Cohnella cellulosilytica</name>
    <dbReference type="NCBI Taxonomy" id="986710"/>
    <lineage>
        <taxon>Bacteria</taxon>
        <taxon>Bacillati</taxon>
        <taxon>Bacillota</taxon>
        <taxon>Bacilli</taxon>
        <taxon>Bacillales</taxon>
        <taxon>Paenibacillaceae</taxon>
        <taxon>Cohnella</taxon>
    </lineage>
</organism>
<evidence type="ECO:0000313" key="3">
    <source>
        <dbReference type="Proteomes" id="UP001596378"/>
    </source>
</evidence>
<gene>
    <name evidence="2" type="primary">tlp</name>
    <name evidence="2" type="ORF">ACFQMJ_00870</name>
</gene>
<name>A0ABW2F7U9_9BACL</name>
<evidence type="ECO:0000313" key="2">
    <source>
        <dbReference type="EMBL" id="MFC7147070.1"/>
    </source>
</evidence>
<dbReference type="RefSeq" id="WP_378046911.1">
    <property type="nucleotide sequence ID" value="NZ_JBHMDN010000012.1"/>
</dbReference>
<keyword evidence="3" id="KW-1185">Reference proteome</keyword>
<protein>
    <submittedName>
        <fullName evidence="2">Small acid-soluble spore protein Tlp</fullName>
    </submittedName>
</protein>
<comment type="caution">
    <text evidence="2">The sequence shown here is derived from an EMBL/GenBank/DDBJ whole genome shotgun (WGS) entry which is preliminary data.</text>
</comment>
<dbReference type="InterPro" id="IPR017524">
    <property type="entry name" value="SASP_thioredoxin-like"/>
</dbReference>
<dbReference type="Proteomes" id="UP001596378">
    <property type="component" value="Unassembled WGS sequence"/>
</dbReference>
<reference evidence="3" key="1">
    <citation type="journal article" date="2019" name="Int. J. Syst. Evol. Microbiol.">
        <title>The Global Catalogue of Microorganisms (GCM) 10K type strain sequencing project: providing services to taxonomists for standard genome sequencing and annotation.</title>
        <authorList>
            <consortium name="The Broad Institute Genomics Platform"/>
            <consortium name="The Broad Institute Genome Sequencing Center for Infectious Disease"/>
            <person name="Wu L."/>
            <person name="Ma J."/>
        </authorList>
    </citation>
    <scope>NUCLEOTIDE SEQUENCE [LARGE SCALE GENOMIC DNA]</scope>
    <source>
        <strain evidence="3">KCTC 12907</strain>
    </source>
</reference>
<accession>A0ABW2F7U9</accession>
<proteinExistence type="inferred from homology"/>
<feature type="compositionally biased region" description="Basic and acidic residues" evidence="1">
    <location>
        <begin position="49"/>
        <end position="58"/>
    </location>
</feature>
<dbReference type="EMBL" id="JBHTAI010000001">
    <property type="protein sequence ID" value="MFC7147070.1"/>
    <property type="molecule type" value="Genomic_DNA"/>
</dbReference>
<dbReference type="HAMAP" id="MF_01506">
    <property type="entry name" value="Tlp"/>
    <property type="match status" value="1"/>
</dbReference>
<feature type="region of interest" description="Disordered" evidence="1">
    <location>
        <begin position="32"/>
        <end position="73"/>
    </location>
</feature>
<evidence type="ECO:0000256" key="1">
    <source>
        <dbReference type="SAM" id="MobiDB-lite"/>
    </source>
</evidence>
<sequence>MAKPDDRSDNAEKLQAAVQNTRENLEQSEHYLDEHSVELSPEESSALRQKNENRREAIDSLSSEIQDEQEYAE</sequence>
<dbReference type="NCBIfam" id="TIGR03090">
    <property type="entry name" value="SASP_tlp"/>
    <property type="match status" value="1"/>
</dbReference>
<dbReference type="Pfam" id="PF19824">
    <property type="entry name" value="Tlp"/>
    <property type="match status" value="1"/>
</dbReference>